<dbReference type="EMBL" id="BGPR01000069">
    <property type="protein sequence ID" value="GBL90109.1"/>
    <property type="molecule type" value="Genomic_DNA"/>
</dbReference>
<evidence type="ECO:0000313" key="1">
    <source>
        <dbReference type="EMBL" id="GBL90109.1"/>
    </source>
</evidence>
<keyword evidence="2" id="KW-1185">Reference proteome</keyword>
<reference evidence="1 2" key="1">
    <citation type="journal article" date="2019" name="Sci. Rep.">
        <title>Orb-weaving spider Araneus ventricosus genome elucidates the spidroin gene catalogue.</title>
        <authorList>
            <person name="Kono N."/>
            <person name="Nakamura H."/>
            <person name="Ohtoshi R."/>
            <person name="Moran D.A.P."/>
            <person name="Shinohara A."/>
            <person name="Yoshida Y."/>
            <person name="Fujiwara M."/>
            <person name="Mori M."/>
            <person name="Tomita M."/>
            <person name="Arakawa K."/>
        </authorList>
    </citation>
    <scope>NUCLEOTIDE SEQUENCE [LARGE SCALE GENOMIC DNA]</scope>
</reference>
<dbReference type="OrthoDB" id="6931295at2759"/>
<gene>
    <name evidence="1" type="ORF">AVEN_135463_1</name>
</gene>
<dbReference type="AlphaFoldDB" id="A0A4Y2BF00"/>
<sequence>MRTAHTPQNIEMEDWTSNSKNLFRSMLTLHDQIICAAKNDAYQFNIFFQAASGNLPQIYLKQLKDNLTVKLKNVQLIDHIQFTRQNRLLISTDHLEAAIEISKMKAIMGIPTVCSVLSEQITSRFLLRNVPLQISLQELTKELEAENNVKIHEARRFLSNKSKNIATENVLITIYGTNLPQHITSYLLINLDNVTSVSLFLIPHQNVKTNPYAKTVENYIIFNPAPLPH</sequence>
<proteinExistence type="predicted"/>
<comment type="caution">
    <text evidence="1">The sequence shown here is derived from an EMBL/GenBank/DDBJ whole genome shotgun (WGS) entry which is preliminary data.</text>
</comment>
<protein>
    <submittedName>
        <fullName evidence="1">Uncharacterized protein</fullName>
    </submittedName>
</protein>
<evidence type="ECO:0000313" key="2">
    <source>
        <dbReference type="Proteomes" id="UP000499080"/>
    </source>
</evidence>
<name>A0A4Y2BF00_ARAVE</name>
<accession>A0A4Y2BF00</accession>
<organism evidence="1 2">
    <name type="scientific">Araneus ventricosus</name>
    <name type="common">Orbweaver spider</name>
    <name type="synonym">Epeira ventricosa</name>
    <dbReference type="NCBI Taxonomy" id="182803"/>
    <lineage>
        <taxon>Eukaryota</taxon>
        <taxon>Metazoa</taxon>
        <taxon>Ecdysozoa</taxon>
        <taxon>Arthropoda</taxon>
        <taxon>Chelicerata</taxon>
        <taxon>Arachnida</taxon>
        <taxon>Araneae</taxon>
        <taxon>Araneomorphae</taxon>
        <taxon>Entelegynae</taxon>
        <taxon>Araneoidea</taxon>
        <taxon>Araneidae</taxon>
        <taxon>Araneus</taxon>
    </lineage>
</organism>
<dbReference type="Proteomes" id="UP000499080">
    <property type="component" value="Unassembled WGS sequence"/>
</dbReference>